<organism evidence="2 3">
    <name type="scientific">Paraglomus brasilianum</name>
    <dbReference type="NCBI Taxonomy" id="144538"/>
    <lineage>
        <taxon>Eukaryota</taxon>
        <taxon>Fungi</taxon>
        <taxon>Fungi incertae sedis</taxon>
        <taxon>Mucoromycota</taxon>
        <taxon>Glomeromycotina</taxon>
        <taxon>Glomeromycetes</taxon>
        <taxon>Paraglomerales</taxon>
        <taxon>Paraglomeraceae</taxon>
        <taxon>Paraglomus</taxon>
    </lineage>
</organism>
<name>A0A9N9FVT7_9GLOM</name>
<dbReference type="OrthoDB" id="2305124at2759"/>
<dbReference type="AlphaFoldDB" id="A0A9N9FVT7"/>
<comment type="caution">
    <text evidence="2">The sequence shown here is derived from an EMBL/GenBank/DDBJ whole genome shotgun (WGS) entry which is preliminary data.</text>
</comment>
<evidence type="ECO:0000256" key="1">
    <source>
        <dbReference type="SAM" id="MobiDB-lite"/>
    </source>
</evidence>
<sequence length="260" mass="30251">MKDMTKNSEKPARATRETRRTSQINLISTEIDELVKKEQKQDVVKISLPIDKLDMDKVDPRVREAIHEKYIAERIGNDIYLKYDGMHKQRIHVKLIVSATMHNQDWTALMNTICVVGRDEFRPDVGIWIHRPTFGQQAEPIVNKCPPPDVWIEASHVFYNNQDRENALSKIAFIQQCVSGIEYVGIAIRKTINPFRRNPNSEITSTPATPQNLRPNRAPYLIHWEADNTMTYYEIDWNKHIVLNCGWKLEFNLILDVIST</sequence>
<feature type="compositionally biased region" description="Basic and acidic residues" evidence="1">
    <location>
        <begin position="1"/>
        <end position="20"/>
    </location>
</feature>
<dbReference type="Proteomes" id="UP000789739">
    <property type="component" value="Unassembled WGS sequence"/>
</dbReference>
<gene>
    <name evidence="2" type="ORF">PBRASI_LOCUS5852</name>
</gene>
<evidence type="ECO:0000313" key="3">
    <source>
        <dbReference type="Proteomes" id="UP000789739"/>
    </source>
</evidence>
<keyword evidence="3" id="KW-1185">Reference proteome</keyword>
<evidence type="ECO:0000313" key="2">
    <source>
        <dbReference type="EMBL" id="CAG8566124.1"/>
    </source>
</evidence>
<feature type="region of interest" description="Disordered" evidence="1">
    <location>
        <begin position="1"/>
        <end position="22"/>
    </location>
</feature>
<protein>
    <submittedName>
        <fullName evidence="2">10747_t:CDS:1</fullName>
    </submittedName>
</protein>
<accession>A0A9N9FVT7</accession>
<proteinExistence type="predicted"/>
<reference evidence="2" key="1">
    <citation type="submission" date="2021-06" db="EMBL/GenBank/DDBJ databases">
        <authorList>
            <person name="Kallberg Y."/>
            <person name="Tangrot J."/>
            <person name="Rosling A."/>
        </authorList>
    </citation>
    <scope>NUCLEOTIDE SEQUENCE</scope>
    <source>
        <strain evidence="2">BR232B</strain>
    </source>
</reference>
<dbReference type="EMBL" id="CAJVPI010000721">
    <property type="protein sequence ID" value="CAG8566124.1"/>
    <property type="molecule type" value="Genomic_DNA"/>
</dbReference>